<evidence type="ECO:0000313" key="4">
    <source>
        <dbReference type="Proteomes" id="UP001139179"/>
    </source>
</evidence>
<dbReference type="AlphaFoldDB" id="A0A9X2IPG3"/>
<evidence type="ECO:0000256" key="2">
    <source>
        <dbReference type="ARBA" id="ARBA00023239"/>
    </source>
</evidence>
<evidence type="ECO:0000256" key="1">
    <source>
        <dbReference type="ARBA" id="ARBA00005254"/>
    </source>
</evidence>
<dbReference type="GO" id="GO:0016829">
    <property type="term" value="F:lyase activity"/>
    <property type="evidence" value="ECO:0007669"/>
    <property type="project" value="UniProtKB-KW"/>
</dbReference>
<dbReference type="EMBL" id="JAMBOL010000009">
    <property type="protein sequence ID" value="MCM3714786.1"/>
    <property type="molecule type" value="Genomic_DNA"/>
</dbReference>
<keyword evidence="4" id="KW-1185">Reference proteome</keyword>
<dbReference type="InterPro" id="IPR014748">
    <property type="entry name" value="Enoyl-CoA_hydra_C"/>
</dbReference>
<sequence length="261" mass="29064">MTRGTVYAERDGAIATVYLNRPKKRNALNLEMWKTITELIESFETDSEVKIVIFRGVDETAFAAGADIHEFKTFQNNPDAAINHNKIVLEAEKRIMTFSKPTIALIQGFCIGGGCEIACACDFRFSTETGKFAITPAKIGHIYNTTGTRNVINLIGPAKTKDLLYTGRILTAEEAFAIGLIDRIYQAEDIVDQTYQYAKDIAKNAQLSVRGAKHVIHKVLEGATEDTEELAALIYDSYCSKDFNEGVSAFIEKRKPHFTYS</sequence>
<dbReference type="InterPro" id="IPR029045">
    <property type="entry name" value="ClpP/crotonase-like_dom_sf"/>
</dbReference>
<protein>
    <submittedName>
        <fullName evidence="3">Enoyl-CoA hydratase-related protein</fullName>
    </submittedName>
</protein>
<proteinExistence type="inferred from homology"/>
<dbReference type="Proteomes" id="UP001139179">
    <property type="component" value="Unassembled WGS sequence"/>
</dbReference>
<evidence type="ECO:0000313" key="3">
    <source>
        <dbReference type="EMBL" id="MCM3714786.1"/>
    </source>
</evidence>
<dbReference type="SUPFAM" id="SSF52096">
    <property type="entry name" value="ClpP/crotonase"/>
    <property type="match status" value="1"/>
</dbReference>
<accession>A0A9X2IPG3</accession>
<dbReference type="InterPro" id="IPR001753">
    <property type="entry name" value="Enoyl-CoA_hydra/iso"/>
</dbReference>
<name>A0A9X2IPG3_9BACI</name>
<dbReference type="Pfam" id="PF00378">
    <property type="entry name" value="ECH_1"/>
    <property type="match status" value="1"/>
</dbReference>
<keyword evidence="2" id="KW-0456">Lyase</keyword>
<comment type="similarity">
    <text evidence="1">Belongs to the enoyl-CoA hydratase/isomerase family.</text>
</comment>
<dbReference type="RefSeq" id="WP_251223548.1">
    <property type="nucleotide sequence ID" value="NZ_JAMBOL010000009.1"/>
</dbReference>
<reference evidence="3" key="1">
    <citation type="submission" date="2022-05" db="EMBL/GenBank/DDBJ databases">
        <title>Comparative Genomics of Spacecraft Associated Microbes.</title>
        <authorList>
            <person name="Tran M.T."/>
            <person name="Wright A."/>
            <person name="Seuylemezian A."/>
            <person name="Eisen J."/>
            <person name="Coil D."/>
        </authorList>
    </citation>
    <scope>NUCLEOTIDE SEQUENCE</scope>
    <source>
        <strain evidence="3">214.1.1</strain>
    </source>
</reference>
<dbReference type="Gene3D" id="3.90.226.10">
    <property type="entry name" value="2-enoyl-CoA Hydratase, Chain A, domain 1"/>
    <property type="match status" value="1"/>
</dbReference>
<gene>
    <name evidence="3" type="ORF">M3202_11920</name>
</gene>
<dbReference type="PANTHER" id="PTHR11941">
    <property type="entry name" value="ENOYL-COA HYDRATASE-RELATED"/>
    <property type="match status" value="1"/>
</dbReference>
<organism evidence="3 4">
    <name type="scientific">Halalkalibacter oceani</name>
    <dbReference type="NCBI Taxonomy" id="1653776"/>
    <lineage>
        <taxon>Bacteria</taxon>
        <taxon>Bacillati</taxon>
        <taxon>Bacillota</taxon>
        <taxon>Bacilli</taxon>
        <taxon>Bacillales</taxon>
        <taxon>Bacillaceae</taxon>
        <taxon>Halalkalibacter</taxon>
    </lineage>
</organism>
<comment type="caution">
    <text evidence="3">The sequence shown here is derived from an EMBL/GenBank/DDBJ whole genome shotgun (WGS) entry which is preliminary data.</text>
</comment>
<dbReference type="Gene3D" id="1.10.12.10">
    <property type="entry name" value="Lyase 2-enoyl-coa Hydratase, Chain A, domain 2"/>
    <property type="match status" value="1"/>
</dbReference>
<dbReference type="CDD" id="cd06558">
    <property type="entry name" value="crotonase-like"/>
    <property type="match status" value="1"/>
</dbReference>
<dbReference type="PANTHER" id="PTHR11941:SF54">
    <property type="entry name" value="ENOYL-COA HYDRATASE, MITOCHONDRIAL"/>
    <property type="match status" value="1"/>
</dbReference>
<dbReference type="GO" id="GO:0006635">
    <property type="term" value="P:fatty acid beta-oxidation"/>
    <property type="evidence" value="ECO:0007669"/>
    <property type="project" value="TreeGrafter"/>
</dbReference>